<keyword evidence="3" id="KW-1185">Reference proteome</keyword>
<name>A0AAV0CHH2_9ASTE</name>
<dbReference type="EMBL" id="CAMAPF010000026">
    <property type="protein sequence ID" value="CAH9074345.1"/>
    <property type="molecule type" value="Genomic_DNA"/>
</dbReference>
<protein>
    <submittedName>
        <fullName evidence="2">Uncharacterized protein</fullName>
    </submittedName>
</protein>
<feature type="compositionally biased region" description="Polar residues" evidence="1">
    <location>
        <begin position="20"/>
        <end position="32"/>
    </location>
</feature>
<reference evidence="2" key="1">
    <citation type="submission" date="2022-07" db="EMBL/GenBank/DDBJ databases">
        <authorList>
            <person name="Macas J."/>
            <person name="Novak P."/>
            <person name="Neumann P."/>
        </authorList>
    </citation>
    <scope>NUCLEOTIDE SEQUENCE</scope>
</reference>
<dbReference type="Proteomes" id="UP001152523">
    <property type="component" value="Unassembled WGS sequence"/>
</dbReference>
<dbReference type="AlphaFoldDB" id="A0AAV0CHH2"/>
<evidence type="ECO:0000256" key="1">
    <source>
        <dbReference type="SAM" id="MobiDB-lite"/>
    </source>
</evidence>
<evidence type="ECO:0000313" key="2">
    <source>
        <dbReference type="EMBL" id="CAH9074345.1"/>
    </source>
</evidence>
<sequence>MDEYETHFTVTEAKHRAWRRQSSVPSTAATSTEGHRRWRPVPQQQVFQSWVGGPGAFLFSDGGQPRDDAKINGAEGKPAISREWRQFRVGSGEASGGLPVCASLDFGTAACGLLEEEDR</sequence>
<feature type="region of interest" description="Disordered" evidence="1">
    <location>
        <begin position="18"/>
        <end position="38"/>
    </location>
</feature>
<gene>
    <name evidence="2" type="ORF">CEPIT_LOCUS5014</name>
</gene>
<accession>A0AAV0CHH2</accession>
<comment type="caution">
    <text evidence="2">The sequence shown here is derived from an EMBL/GenBank/DDBJ whole genome shotgun (WGS) entry which is preliminary data.</text>
</comment>
<evidence type="ECO:0000313" key="3">
    <source>
        <dbReference type="Proteomes" id="UP001152523"/>
    </source>
</evidence>
<proteinExistence type="predicted"/>
<organism evidence="2 3">
    <name type="scientific">Cuscuta epithymum</name>
    <dbReference type="NCBI Taxonomy" id="186058"/>
    <lineage>
        <taxon>Eukaryota</taxon>
        <taxon>Viridiplantae</taxon>
        <taxon>Streptophyta</taxon>
        <taxon>Embryophyta</taxon>
        <taxon>Tracheophyta</taxon>
        <taxon>Spermatophyta</taxon>
        <taxon>Magnoliopsida</taxon>
        <taxon>eudicotyledons</taxon>
        <taxon>Gunneridae</taxon>
        <taxon>Pentapetalae</taxon>
        <taxon>asterids</taxon>
        <taxon>lamiids</taxon>
        <taxon>Solanales</taxon>
        <taxon>Convolvulaceae</taxon>
        <taxon>Cuscuteae</taxon>
        <taxon>Cuscuta</taxon>
        <taxon>Cuscuta subgen. Cuscuta</taxon>
    </lineage>
</organism>